<dbReference type="AlphaFoldDB" id="A0A250X6L9"/>
<evidence type="ECO:0000313" key="11">
    <source>
        <dbReference type="Proteomes" id="UP000232323"/>
    </source>
</evidence>
<reference evidence="10 11" key="1">
    <citation type="submission" date="2017-08" db="EMBL/GenBank/DDBJ databases">
        <title>Acidophilic green algal genome provides insights into adaptation to an acidic environment.</title>
        <authorList>
            <person name="Hirooka S."/>
            <person name="Hirose Y."/>
            <person name="Kanesaki Y."/>
            <person name="Higuchi S."/>
            <person name="Fujiwara T."/>
            <person name="Onuma R."/>
            <person name="Era A."/>
            <person name="Ohbayashi R."/>
            <person name="Uzuka A."/>
            <person name="Nozaki H."/>
            <person name="Yoshikawa H."/>
            <person name="Miyagishima S.Y."/>
        </authorList>
    </citation>
    <scope>NUCLEOTIDE SEQUENCE [LARGE SCALE GENOMIC DNA]</scope>
    <source>
        <strain evidence="10 11">NIES-2499</strain>
    </source>
</reference>
<proteinExistence type="inferred from homology"/>
<evidence type="ECO:0000256" key="2">
    <source>
        <dbReference type="ARBA" id="ARBA00022617"/>
    </source>
</evidence>
<dbReference type="GO" id="GO:0046872">
    <property type="term" value="F:metal ion binding"/>
    <property type="evidence" value="ECO:0007669"/>
    <property type="project" value="UniProtKB-KW"/>
</dbReference>
<keyword evidence="3" id="KW-0754">Steroid-binding</keyword>
<gene>
    <name evidence="10" type="ORF">CEUSTIGMA_g6171.t1</name>
</gene>
<dbReference type="GO" id="GO:0005496">
    <property type="term" value="F:steroid binding"/>
    <property type="evidence" value="ECO:0007669"/>
    <property type="project" value="UniProtKB-KW"/>
</dbReference>
<evidence type="ECO:0000256" key="1">
    <source>
        <dbReference type="ARBA" id="ARBA00004240"/>
    </source>
</evidence>
<dbReference type="SMART" id="SM01117">
    <property type="entry name" value="Cyt-b5"/>
    <property type="match status" value="2"/>
</dbReference>
<feature type="transmembrane region" description="Helical" evidence="8">
    <location>
        <begin position="6"/>
        <end position="25"/>
    </location>
</feature>
<dbReference type="Pfam" id="PF00173">
    <property type="entry name" value="Cyt-b5"/>
    <property type="match status" value="1"/>
</dbReference>
<keyword evidence="3" id="KW-0446">Lipid-binding</keyword>
<evidence type="ECO:0000256" key="5">
    <source>
        <dbReference type="ARBA" id="ARBA00022824"/>
    </source>
</evidence>
<keyword evidence="5" id="KW-0256">Endoplasmic reticulum</keyword>
<dbReference type="InterPro" id="IPR050577">
    <property type="entry name" value="MAPR/NEUFC/NENF-like"/>
</dbReference>
<feature type="domain" description="Cytochrome b5 heme-binding" evidence="9">
    <location>
        <begin position="147"/>
        <end position="243"/>
    </location>
</feature>
<accession>A0A250X6L9</accession>
<evidence type="ECO:0000259" key="9">
    <source>
        <dbReference type="SMART" id="SM01117"/>
    </source>
</evidence>
<comment type="similarity">
    <text evidence="7">Belongs to the cytochrome b5 family. MAPR subfamily.</text>
</comment>
<keyword evidence="2" id="KW-0349">Heme</keyword>
<evidence type="ECO:0000256" key="7">
    <source>
        <dbReference type="ARBA" id="ARBA00038357"/>
    </source>
</evidence>
<keyword evidence="11" id="KW-1185">Reference proteome</keyword>
<dbReference type="Proteomes" id="UP000232323">
    <property type="component" value="Unassembled WGS sequence"/>
</dbReference>
<keyword evidence="8" id="KW-1133">Transmembrane helix</keyword>
<name>A0A250X6L9_9CHLO</name>
<evidence type="ECO:0000313" key="10">
    <source>
        <dbReference type="EMBL" id="GAX78734.1"/>
    </source>
</evidence>
<protein>
    <recommendedName>
        <fullName evidence="9">Cytochrome b5 heme-binding domain-containing protein</fullName>
    </recommendedName>
</protein>
<dbReference type="EMBL" id="BEGY01000035">
    <property type="protein sequence ID" value="GAX78734.1"/>
    <property type="molecule type" value="Genomic_DNA"/>
</dbReference>
<keyword evidence="8" id="KW-0812">Transmembrane</keyword>
<dbReference type="PANTHER" id="PTHR10281:SF72">
    <property type="entry name" value="NEUDESIN"/>
    <property type="match status" value="1"/>
</dbReference>
<dbReference type="OrthoDB" id="547796at2759"/>
<evidence type="ECO:0000256" key="6">
    <source>
        <dbReference type="ARBA" id="ARBA00023004"/>
    </source>
</evidence>
<dbReference type="InterPro" id="IPR001199">
    <property type="entry name" value="Cyt_B5-like_heme/steroid-bd"/>
</dbReference>
<dbReference type="SUPFAM" id="SSF55856">
    <property type="entry name" value="Cytochrome b5-like heme/steroid binding domain"/>
    <property type="match status" value="2"/>
</dbReference>
<dbReference type="PANTHER" id="PTHR10281">
    <property type="entry name" value="MEMBRANE-ASSOCIATED PROGESTERONE RECEPTOR COMPONENT-RELATED"/>
    <property type="match status" value="1"/>
</dbReference>
<dbReference type="Gene3D" id="3.10.120.10">
    <property type="entry name" value="Cytochrome b5-like heme/steroid binding domain"/>
    <property type="match status" value="2"/>
</dbReference>
<evidence type="ECO:0000256" key="4">
    <source>
        <dbReference type="ARBA" id="ARBA00022723"/>
    </source>
</evidence>
<dbReference type="GO" id="GO:0005783">
    <property type="term" value="C:endoplasmic reticulum"/>
    <property type="evidence" value="ECO:0007669"/>
    <property type="project" value="UniProtKB-SubCell"/>
</dbReference>
<dbReference type="STRING" id="1157962.A0A250X6L9"/>
<evidence type="ECO:0000256" key="3">
    <source>
        <dbReference type="ARBA" id="ARBA00022665"/>
    </source>
</evidence>
<keyword evidence="8" id="KW-0472">Membrane</keyword>
<comment type="subcellular location">
    <subcellularLocation>
        <location evidence="1">Endoplasmic reticulum</location>
    </subcellularLocation>
</comment>
<comment type="caution">
    <text evidence="10">The sequence shown here is derived from an EMBL/GenBank/DDBJ whole genome shotgun (WGS) entry which is preliminary data.</text>
</comment>
<sequence>MYSYIVWGNILALVFVVIFFVLQLLTPKKTVTTEPTKLHIGDITTESLQYYCGYDFMKPILVAVRGLVIDVSTRTDLYGPGRELHVYAGKEISRALALGSVRAEDCGSDQLHDLGEKEIQRLEAAFSDLTQLQKLDVVGQVVPLRNLTLEELAKHNGSNCDQFPLYLAIQGVVFNVMKGKDFYGPDGVYPFAGHECARALALMSTEIKDCNANIEGLSSSEMETLRDWKARFSNKYPIVGKIAS</sequence>
<keyword evidence="6" id="KW-0408">Iron</keyword>
<evidence type="ECO:0000256" key="8">
    <source>
        <dbReference type="SAM" id="Phobius"/>
    </source>
</evidence>
<dbReference type="GO" id="GO:0016020">
    <property type="term" value="C:membrane"/>
    <property type="evidence" value="ECO:0007669"/>
    <property type="project" value="TreeGrafter"/>
</dbReference>
<dbReference type="InterPro" id="IPR036400">
    <property type="entry name" value="Cyt_B5-like_heme/steroid_sf"/>
</dbReference>
<feature type="domain" description="Cytochrome b5 heme-binding" evidence="9">
    <location>
        <begin position="43"/>
        <end position="142"/>
    </location>
</feature>
<keyword evidence="4" id="KW-0479">Metal-binding</keyword>
<organism evidence="10 11">
    <name type="scientific">Chlamydomonas eustigma</name>
    <dbReference type="NCBI Taxonomy" id="1157962"/>
    <lineage>
        <taxon>Eukaryota</taxon>
        <taxon>Viridiplantae</taxon>
        <taxon>Chlorophyta</taxon>
        <taxon>core chlorophytes</taxon>
        <taxon>Chlorophyceae</taxon>
        <taxon>CS clade</taxon>
        <taxon>Chlamydomonadales</taxon>
        <taxon>Chlamydomonadaceae</taxon>
        <taxon>Chlamydomonas</taxon>
    </lineage>
</organism>